<organism evidence="1 2">
    <name type="scientific">Desulfovibrio piger ATCC 29098</name>
    <dbReference type="NCBI Taxonomy" id="411464"/>
    <lineage>
        <taxon>Bacteria</taxon>
        <taxon>Pseudomonadati</taxon>
        <taxon>Thermodesulfobacteriota</taxon>
        <taxon>Desulfovibrionia</taxon>
        <taxon>Desulfovibrionales</taxon>
        <taxon>Desulfovibrionaceae</taxon>
        <taxon>Desulfovibrio</taxon>
    </lineage>
</organism>
<sequence>MPENTGLRLACGRGVCLMPAFWPAGCLRPGAAALRGLEKTGSAG</sequence>
<name>B6WUY8_9BACT</name>
<accession>B6WUY8</accession>
<dbReference type="AlphaFoldDB" id="B6WUY8"/>
<reference evidence="1 2" key="2">
    <citation type="submission" date="2008-10" db="EMBL/GenBank/DDBJ databases">
        <authorList>
            <person name="Fulton L."/>
            <person name="Clifton S."/>
            <person name="Fulton B."/>
            <person name="Xu J."/>
            <person name="Minx P."/>
            <person name="Pepin K.H."/>
            <person name="Johnson M."/>
            <person name="Bhonagiri V."/>
            <person name="Nash W.E."/>
            <person name="Mardis E.R."/>
            <person name="Wilson R.K."/>
        </authorList>
    </citation>
    <scope>NUCLEOTIDE SEQUENCE [LARGE SCALE GENOMIC DNA]</scope>
    <source>
        <strain evidence="1 2">ATCC 29098</strain>
    </source>
</reference>
<reference evidence="1 2" key="1">
    <citation type="submission" date="2008-10" db="EMBL/GenBank/DDBJ databases">
        <title>Draft genome sequence of Desulvovibrio piger (ATCC 29098).</title>
        <authorList>
            <person name="Sudarsanam P."/>
            <person name="Ley R."/>
            <person name="Guruge J."/>
            <person name="Turnbaugh P.J."/>
            <person name="Mahowald M."/>
            <person name="Liep D."/>
            <person name="Gordon J."/>
        </authorList>
    </citation>
    <scope>NUCLEOTIDE SEQUENCE [LARGE SCALE GENOMIC DNA]</scope>
    <source>
        <strain evidence="1 2">ATCC 29098</strain>
    </source>
</reference>
<dbReference type="HOGENOM" id="CLU_3215396_0_0_7"/>
<evidence type="ECO:0000313" key="1">
    <source>
        <dbReference type="EMBL" id="EEB33302.1"/>
    </source>
</evidence>
<comment type="caution">
    <text evidence="1">The sequence shown here is derived from an EMBL/GenBank/DDBJ whole genome shotgun (WGS) entry which is preliminary data.</text>
</comment>
<evidence type="ECO:0000313" key="2">
    <source>
        <dbReference type="Proteomes" id="UP000003676"/>
    </source>
</evidence>
<gene>
    <name evidence="1" type="ORF">DESPIG_01903</name>
</gene>
<dbReference type="EMBL" id="ABXU01000058">
    <property type="protein sequence ID" value="EEB33302.1"/>
    <property type="molecule type" value="Genomic_DNA"/>
</dbReference>
<protein>
    <submittedName>
        <fullName evidence="1">Uncharacterized protein</fullName>
    </submittedName>
</protein>
<proteinExistence type="predicted"/>
<dbReference type="Proteomes" id="UP000003676">
    <property type="component" value="Unassembled WGS sequence"/>
</dbReference>